<dbReference type="PROSITE" id="PS00158">
    <property type="entry name" value="ALDOLASE_CLASS_I"/>
    <property type="match status" value="1"/>
</dbReference>
<comment type="caution">
    <text evidence="7">The sequence shown here is derived from an EMBL/GenBank/DDBJ whole genome shotgun (WGS) entry which is preliminary data.</text>
</comment>
<comment type="catalytic activity">
    <reaction evidence="1 6">
        <text>beta-D-fructose 1,6-bisphosphate = D-glyceraldehyde 3-phosphate + dihydroxyacetone phosphate</text>
        <dbReference type="Rhea" id="RHEA:14729"/>
        <dbReference type="ChEBI" id="CHEBI:32966"/>
        <dbReference type="ChEBI" id="CHEBI:57642"/>
        <dbReference type="ChEBI" id="CHEBI:59776"/>
        <dbReference type="EC" id="4.1.2.13"/>
    </reaction>
</comment>
<dbReference type="UniPathway" id="UPA00109">
    <property type="reaction ID" value="UER00183"/>
</dbReference>
<dbReference type="InterPro" id="IPR013785">
    <property type="entry name" value="Aldolase_TIM"/>
</dbReference>
<dbReference type="FunFam" id="3.20.20.70:FF:000140">
    <property type="entry name" value="Fructose-bisphosphate aldolase"/>
    <property type="match status" value="1"/>
</dbReference>
<comment type="similarity">
    <text evidence="3 6">Belongs to the class I fructose-bisphosphate aldolase family.</text>
</comment>
<keyword evidence="4 6" id="KW-0324">Glycolysis</keyword>
<evidence type="ECO:0000256" key="6">
    <source>
        <dbReference type="RuleBase" id="RU003994"/>
    </source>
</evidence>
<protein>
    <recommendedName>
        <fullName evidence="6">Fructose-bisphosphate aldolase</fullName>
        <ecNumber evidence="6">4.1.2.13</ecNumber>
    </recommendedName>
</protein>
<dbReference type="NCBIfam" id="NF033379">
    <property type="entry name" value="FrucBisAld_I"/>
    <property type="match status" value="1"/>
</dbReference>
<evidence type="ECO:0000313" key="8">
    <source>
        <dbReference type="Proteomes" id="UP000177555"/>
    </source>
</evidence>
<dbReference type="Pfam" id="PF00274">
    <property type="entry name" value="Glycolytic"/>
    <property type="match status" value="1"/>
</dbReference>
<evidence type="ECO:0000256" key="1">
    <source>
        <dbReference type="ARBA" id="ARBA00000441"/>
    </source>
</evidence>
<evidence type="ECO:0000256" key="3">
    <source>
        <dbReference type="ARBA" id="ARBA00010387"/>
    </source>
</evidence>
<dbReference type="InterPro" id="IPR029768">
    <property type="entry name" value="Aldolase_I_AS"/>
</dbReference>
<evidence type="ECO:0000313" key="7">
    <source>
        <dbReference type="EMBL" id="OGE28087.1"/>
    </source>
</evidence>
<keyword evidence="5 6" id="KW-0456">Lyase</keyword>
<dbReference type="AlphaFoldDB" id="A0A1F5JHE8"/>
<evidence type="ECO:0000256" key="5">
    <source>
        <dbReference type="ARBA" id="ARBA00023239"/>
    </source>
</evidence>
<evidence type="ECO:0000256" key="2">
    <source>
        <dbReference type="ARBA" id="ARBA00004714"/>
    </source>
</evidence>
<sequence>MGIATLKSTALTMVAPGKGILAADESTKTIQKRFDKIGLQSTPDTNLAYRKMLFTTPGIEQFLSGVILYDETIRQLIDGIPIPEFLESKGIIPGIKVDKGAWQMVNLPGEKITEGLDGLRDRLIEYKELGAKFAKWRAVITIGDGIPTDTCIEANAEALARYAALCQEQDLVPIVEPEVLMDGTHDLEKCREVTSKTLKAVFDKLKAHKVVLEGMILKPNMVISGKDSSTQTTSGEIAEATVQTFLEVVPKEVPGIAFLSGGQTPDQATENLAAINKVSPPAGGWQLSFSYGRALQDEALQAWAGKEENVEAAQKAFLERAKKVSEARSASSA</sequence>
<dbReference type="GO" id="GO:0004332">
    <property type="term" value="F:fructose-bisphosphate aldolase activity"/>
    <property type="evidence" value="ECO:0007669"/>
    <property type="project" value="UniProtKB-EC"/>
</dbReference>
<gene>
    <name evidence="7" type="ORF">A2867_01260</name>
</gene>
<reference evidence="7 8" key="1">
    <citation type="journal article" date="2016" name="Nat. Commun.">
        <title>Thousands of microbial genomes shed light on interconnected biogeochemical processes in an aquifer system.</title>
        <authorList>
            <person name="Anantharaman K."/>
            <person name="Brown C.T."/>
            <person name="Hug L.A."/>
            <person name="Sharon I."/>
            <person name="Castelle C.J."/>
            <person name="Probst A.J."/>
            <person name="Thomas B.C."/>
            <person name="Singh A."/>
            <person name="Wilkins M.J."/>
            <person name="Karaoz U."/>
            <person name="Brodie E.L."/>
            <person name="Williams K.H."/>
            <person name="Hubbard S.S."/>
            <person name="Banfield J.F."/>
        </authorList>
    </citation>
    <scope>NUCLEOTIDE SEQUENCE [LARGE SCALE GENOMIC DNA]</scope>
</reference>
<dbReference type="EMBL" id="MFCP01000022">
    <property type="protein sequence ID" value="OGE28087.1"/>
    <property type="molecule type" value="Genomic_DNA"/>
</dbReference>
<accession>A0A1F5JHE8</accession>
<dbReference type="InterPro" id="IPR000741">
    <property type="entry name" value="FBA_I"/>
</dbReference>
<name>A0A1F5JHE8_9BACT</name>
<comment type="pathway">
    <text evidence="2">Carbohydrate degradation; glycolysis; D-glyceraldehyde 3-phosphate and glycerone phosphate from D-glucose: step 4/4.</text>
</comment>
<proteinExistence type="inferred from homology"/>
<dbReference type="EC" id="4.1.2.13" evidence="6"/>
<dbReference type="Gene3D" id="3.20.20.70">
    <property type="entry name" value="Aldolase class I"/>
    <property type="match status" value="1"/>
</dbReference>
<dbReference type="PANTHER" id="PTHR11627">
    <property type="entry name" value="FRUCTOSE-BISPHOSPHATE ALDOLASE"/>
    <property type="match status" value="1"/>
</dbReference>
<dbReference type="GO" id="GO:0006096">
    <property type="term" value="P:glycolytic process"/>
    <property type="evidence" value="ECO:0007669"/>
    <property type="project" value="UniProtKB-UniPathway"/>
</dbReference>
<dbReference type="SUPFAM" id="SSF51569">
    <property type="entry name" value="Aldolase"/>
    <property type="match status" value="1"/>
</dbReference>
<evidence type="ECO:0000256" key="4">
    <source>
        <dbReference type="ARBA" id="ARBA00023152"/>
    </source>
</evidence>
<organism evidence="7 8">
    <name type="scientific">Candidatus Daviesbacteria bacterium RIFCSPHIGHO2_01_FULL_40_11</name>
    <dbReference type="NCBI Taxonomy" id="1797762"/>
    <lineage>
        <taxon>Bacteria</taxon>
        <taxon>Candidatus Daviesiibacteriota</taxon>
    </lineage>
</organism>
<dbReference type="Proteomes" id="UP000177555">
    <property type="component" value="Unassembled WGS sequence"/>
</dbReference>